<accession>A0A7D9DJU5</accession>
<dbReference type="AlphaFoldDB" id="A0A7D9DJU5"/>
<dbReference type="Proteomes" id="UP001152795">
    <property type="component" value="Unassembled WGS sequence"/>
</dbReference>
<evidence type="ECO:0000256" key="1">
    <source>
        <dbReference type="SAM" id="MobiDB-lite"/>
    </source>
</evidence>
<comment type="caution">
    <text evidence="2">The sequence shown here is derived from an EMBL/GenBank/DDBJ whole genome shotgun (WGS) entry which is preliminary data.</text>
</comment>
<name>A0A7D9DJU5_PARCT</name>
<evidence type="ECO:0000313" key="2">
    <source>
        <dbReference type="EMBL" id="CAB3986547.1"/>
    </source>
</evidence>
<proteinExistence type="predicted"/>
<dbReference type="OrthoDB" id="10492116at2759"/>
<evidence type="ECO:0000313" key="3">
    <source>
        <dbReference type="Proteomes" id="UP001152795"/>
    </source>
</evidence>
<feature type="region of interest" description="Disordered" evidence="1">
    <location>
        <begin position="165"/>
        <end position="189"/>
    </location>
</feature>
<feature type="compositionally biased region" description="Polar residues" evidence="1">
    <location>
        <begin position="165"/>
        <end position="176"/>
    </location>
</feature>
<protein>
    <submittedName>
        <fullName evidence="2">Uncharacterized protein</fullName>
    </submittedName>
</protein>
<keyword evidence="3" id="KW-1185">Reference proteome</keyword>
<reference evidence="2" key="1">
    <citation type="submission" date="2020-04" db="EMBL/GenBank/DDBJ databases">
        <authorList>
            <person name="Alioto T."/>
            <person name="Alioto T."/>
            <person name="Gomez Garrido J."/>
        </authorList>
    </citation>
    <scope>NUCLEOTIDE SEQUENCE</scope>
    <source>
        <strain evidence="2">A484AB</strain>
    </source>
</reference>
<dbReference type="EMBL" id="CACRXK020001031">
    <property type="protein sequence ID" value="CAB3986547.1"/>
    <property type="molecule type" value="Genomic_DNA"/>
</dbReference>
<organism evidence="2 3">
    <name type="scientific">Paramuricea clavata</name>
    <name type="common">Red gorgonian</name>
    <name type="synonym">Violescent sea-whip</name>
    <dbReference type="NCBI Taxonomy" id="317549"/>
    <lineage>
        <taxon>Eukaryota</taxon>
        <taxon>Metazoa</taxon>
        <taxon>Cnidaria</taxon>
        <taxon>Anthozoa</taxon>
        <taxon>Octocorallia</taxon>
        <taxon>Malacalcyonacea</taxon>
        <taxon>Plexauridae</taxon>
        <taxon>Paramuricea</taxon>
    </lineage>
</organism>
<gene>
    <name evidence="2" type="ORF">PACLA_8A063475</name>
</gene>
<sequence length="281" mass="32071">MNKKIKKIKKINENDTGASILNKKINEHYAGASILNLMQGRYHFWVKMTQPPTTQVAMWETMVRCTEAGRCSFELAQADEFMRDKFPFSLNESFSHFREDIFYQDGQRKSEEALFYAEAAQNNTSVSEASKDRKDKQDQLRLLNQDPPRPPSEEAVQHEQCFVNSNQEQPEQTSTTHHPKPSGNSYFVLPTLSKPQSGKPVDSIKVPFQIDSAASCNTLPVKHLIDIPWANFEPSNVVLQPYAKPFIHPIGQIKLKATRSSYVKFPHLPNHKHCPISTLKC</sequence>